<dbReference type="PRINTS" id="PR00449">
    <property type="entry name" value="RASTRNSFRMNG"/>
</dbReference>
<dbReference type="GO" id="GO:0016020">
    <property type="term" value="C:membrane"/>
    <property type="evidence" value="ECO:0007669"/>
    <property type="project" value="UniProtKB-SubCell"/>
</dbReference>
<keyword evidence="4 6" id="KW-0449">Lipoprotein</keyword>
<sequence>MSLLKTQFVIDGETNLEEKKSYRNDHDKSSTCTRRSNASRSTPENYNFSDFHLRDTIMPEKLFKVIIIGDPTVGKTAFVKRYVQNSYTREYKGTVGVDFALKIIKVSDTETIKLQLWDIAGQERFTWMTRVYYKDAHGCVIMFDLSNKNSFINSLKWKKDVDTKCTQSDGNPIPCMLLGNKCDLAQRQIDQLDIEAFYKENNFIGWTETSAKDGLMVNDSMQFLINSMMGQYNDETDQPELVKLSGPNPETKKSCSFC</sequence>
<dbReference type="PANTHER" id="PTHR47981:SF42">
    <property type="entry name" value="RAS-RELATED PROTEIN RAB-7L1-LIKE ISOFORM X1"/>
    <property type="match status" value="1"/>
</dbReference>
<dbReference type="InterPro" id="IPR001806">
    <property type="entry name" value="Small_GTPase"/>
</dbReference>
<dbReference type="InterPro" id="IPR030697">
    <property type="entry name" value="Rab29/Rab38/Rab32"/>
</dbReference>
<evidence type="ECO:0000313" key="8">
    <source>
        <dbReference type="EMBL" id="VVC45112.1"/>
    </source>
</evidence>
<reference evidence="8 9" key="1">
    <citation type="submission" date="2019-08" db="EMBL/GenBank/DDBJ databases">
        <authorList>
            <person name="Alioto T."/>
            <person name="Alioto T."/>
            <person name="Gomez Garrido J."/>
        </authorList>
    </citation>
    <scope>NUCLEOTIDE SEQUENCE [LARGE SCALE GENOMIC DNA]</scope>
</reference>
<dbReference type="EMBL" id="CABPRJ010002394">
    <property type="protein sequence ID" value="VVC45112.1"/>
    <property type="molecule type" value="Genomic_DNA"/>
</dbReference>
<dbReference type="GO" id="GO:0090385">
    <property type="term" value="P:phagosome-lysosome fusion"/>
    <property type="evidence" value="ECO:0007669"/>
    <property type="project" value="TreeGrafter"/>
</dbReference>
<dbReference type="FunFam" id="3.40.50.300:FF:002133">
    <property type="entry name" value="Ras family protein"/>
    <property type="match status" value="1"/>
</dbReference>
<dbReference type="PROSITE" id="PS51421">
    <property type="entry name" value="RAS"/>
    <property type="match status" value="1"/>
</dbReference>
<keyword evidence="5 6" id="KW-0636">Prenylation</keyword>
<keyword evidence="9" id="KW-1185">Reference proteome</keyword>
<evidence type="ECO:0000313" key="9">
    <source>
        <dbReference type="Proteomes" id="UP000325440"/>
    </source>
</evidence>
<dbReference type="GO" id="GO:0005770">
    <property type="term" value="C:late endosome"/>
    <property type="evidence" value="ECO:0007669"/>
    <property type="project" value="TreeGrafter"/>
</dbReference>
<feature type="region of interest" description="Disordered" evidence="7">
    <location>
        <begin position="20"/>
        <end position="43"/>
    </location>
</feature>
<evidence type="ECO:0000256" key="2">
    <source>
        <dbReference type="ARBA" id="ARBA00022741"/>
    </source>
</evidence>
<dbReference type="GO" id="GO:0045335">
    <property type="term" value="C:phagocytic vesicle"/>
    <property type="evidence" value="ECO:0007669"/>
    <property type="project" value="TreeGrafter"/>
</dbReference>
<evidence type="ECO:0000256" key="1">
    <source>
        <dbReference type="ARBA" id="ARBA00006270"/>
    </source>
</evidence>
<dbReference type="NCBIfam" id="TIGR00231">
    <property type="entry name" value="small_GTP"/>
    <property type="match status" value="1"/>
</dbReference>
<dbReference type="SMART" id="SM00174">
    <property type="entry name" value="RHO"/>
    <property type="match status" value="1"/>
</dbReference>
<evidence type="ECO:0000256" key="3">
    <source>
        <dbReference type="ARBA" id="ARBA00023134"/>
    </source>
</evidence>
<dbReference type="GO" id="GO:0005525">
    <property type="term" value="F:GTP binding"/>
    <property type="evidence" value="ECO:0007669"/>
    <property type="project" value="UniProtKB-UniRule"/>
</dbReference>
<dbReference type="SMART" id="SM00173">
    <property type="entry name" value="RAS"/>
    <property type="match status" value="1"/>
</dbReference>
<evidence type="ECO:0000256" key="5">
    <source>
        <dbReference type="ARBA" id="ARBA00023289"/>
    </source>
</evidence>
<dbReference type="CDD" id="cd04107">
    <property type="entry name" value="Rab32_Rab38"/>
    <property type="match status" value="1"/>
</dbReference>
<evidence type="ECO:0000256" key="7">
    <source>
        <dbReference type="SAM" id="MobiDB-lite"/>
    </source>
</evidence>
<proteinExistence type="inferred from homology"/>
<dbReference type="SUPFAM" id="SSF52540">
    <property type="entry name" value="P-loop containing nucleoside triphosphate hydrolases"/>
    <property type="match status" value="1"/>
</dbReference>
<dbReference type="InterPro" id="IPR005225">
    <property type="entry name" value="Small_GTP-bd"/>
</dbReference>
<name>A0A5E4NJX5_9HEMI</name>
<accession>A0A5E4NJX5</accession>
<protein>
    <recommendedName>
        <fullName evidence="6">Ras-related protein Rab</fullName>
    </recommendedName>
</protein>
<dbReference type="PANTHER" id="PTHR47981">
    <property type="entry name" value="RAB FAMILY"/>
    <property type="match status" value="1"/>
</dbReference>
<keyword evidence="3 6" id="KW-0342">GTP-binding</keyword>
<dbReference type="SMART" id="SM00175">
    <property type="entry name" value="RAB"/>
    <property type="match status" value="1"/>
</dbReference>
<dbReference type="Pfam" id="PF00071">
    <property type="entry name" value="Ras"/>
    <property type="match status" value="1"/>
</dbReference>
<dbReference type="SMART" id="SM00176">
    <property type="entry name" value="RAN"/>
    <property type="match status" value="1"/>
</dbReference>
<gene>
    <name evidence="8" type="ORF">CINCED_3A016540</name>
</gene>
<dbReference type="Proteomes" id="UP000325440">
    <property type="component" value="Unassembled WGS sequence"/>
</dbReference>
<dbReference type="GO" id="GO:0005764">
    <property type="term" value="C:lysosome"/>
    <property type="evidence" value="ECO:0007669"/>
    <property type="project" value="TreeGrafter"/>
</dbReference>
<dbReference type="InterPro" id="IPR027417">
    <property type="entry name" value="P-loop_NTPase"/>
</dbReference>
<keyword evidence="2 6" id="KW-0547">Nucleotide-binding</keyword>
<dbReference type="AlphaFoldDB" id="A0A5E4NJX5"/>
<keyword evidence="6" id="KW-0472">Membrane</keyword>
<comment type="subcellular location">
    <subcellularLocation>
        <location evidence="6">Membrane</location>
        <topology evidence="6">Lipid-anchor</topology>
    </subcellularLocation>
</comment>
<dbReference type="PROSITE" id="PS51419">
    <property type="entry name" value="RAB"/>
    <property type="match status" value="1"/>
</dbReference>
<organism evidence="8 9">
    <name type="scientific">Cinara cedri</name>
    <dbReference type="NCBI Taxonomy" id="506608"/>
    <lineage>
        <taxon>Eukaryota</taxon>
        <taxon>Metazoa</taxon>
        <taxon>Ecdysozoa</taxon>
        <taxon>Arthropoda</taxon>
        <taxon>Hexapoda</taxon>
        <taxon>Insecta</taxon>
        <taxon>Pterygota</taxon>
        <taxon>Neoptera</taxon>
        <taxon>Paraneoptera</taxon>
        <taxon>Hemiptera</taxon>
        <taxon>Sternorrhyncha</taxon>
        <taxon>Aphidomorpha</taxon>
        <taxon>Aphidoidea</taxon>
        <taxon>Aphididae</taxon>
        <taxon>Lachninae</taxon>
        <taxon>Cinara</taxon>
    </lineage>
</organism>
<keyword evidence="8" id="KW-0378">Hydrolase</keyword>
<dbReference type="GO" id="GO:0008333">
    <property type="term" value="P:endosome to lysosome transport"/>
    <property type="evidence" value="ECO:0007669"/>
    <property type="project" value="TreeGrafter"/>
</dbReference>
<dbReference type="OrthoDB" id="245989at2759"/>
<feature type="compositionally biased region" description="Polar residues" evidence="7">
    <location>
        <begin position="30"/>
        <end position="43"/>
    </location>
</feature>
<dbReference type="GO" id="GO:0005802">
    <property type="term" value="C:trans-Golgi network"/>
    <property type="evidence" value="ECO:0007669"/>
    <property type="project" value="UniProtKB-UniRule"/>
</dbReference>
<feature type="compositionally biased region" description="Basic and acidic residues" evidence="7">
    <location>
        <begin position="20"/>
        <end position="29"/>
    </location>
</feature>
<dbReference type="Gene3D" id="3.40.50.300">
    <property type="entry name" value="P-loop containing nucleotide triphosphate hydrolases"/>
    <property type="match status" value="1"/>
</dbReference>
<dbReference type="GO" id="GO:0003924">
    <property type="term" value="F:GTPase activity"/>
    <property type="evidence" value="ECO:0007669"/>
    <property type="project" value="UniProtKB-UniRule"/>
</dbReference>
<comment type="function">
    <text evidence="6">The small GTPases Rab are key regulators in vesicle trafficking.</text>
</comment>
<comment type="similarity">
    <text evidence="1 6">Belongs to the small GTPase superfamily. Rab family.</text>
</comment>
<evidence type="ECO:0000256" key="4">
    <source>
        <dbReference type="ARBA" id="ARBA00023288"/>
    </source>
</evidence>
<evidence type="ECO:0000256" key="6">
    <source>
        <dbReference type="RuleBase" id="RU367128"/>
    </source>
</evidence>